<keyword evidence="3" id="KW-1185">Reference proteome</keyword>
<dbReference type="Gene3D" id="2.170.270.10">
    <property type="entry name" value="SET domain"/>
    <property type="match status" value="1"/>
</dbReference>
<comment type="caution">
    <text evidence="2">The sequence shown here is derived from an EMBL/GenBank/DDBJ whole genome shotgun (WGS) entry which is preliminary data.</text>
</comment>
<reference evidence="2" key="1">
    <citation type="journal article" date="2021" name="Nat. Commun.">
        <title>Genetic determinants of endophytism in the Arabidopsis root mycobiome.</title>
        <authorList>
            <person name="Mesny F."/>
            <person name="Miyauchi S."/>
            <person name="Thiergart T."/>
            <person name="Pickel B."/>
            <person name="Atanasova L."/>
            <person name="Karlsson M."/>
            <person name="Huettel B."/>
            <person name="Barry K.W."/>
            <person name="Haridas S."/>
            <person name="Chen C."/>
            <person name="Bauer D."/>
            <person name="Andreopoulos W."/>
            <person name="Pangilinan J."/>
            <person name="LaButti K."/>
            <person name="Riley R."/>
            <person name="Lipzen A."/>
            <person name="Clum A."/>
            <person name="Drula E."/>
            <person name="Henrissat B."/>
            <person name="Kohler A."/>
            <person name="Grigoriev I.V."/>
            <person name="Martin F.M."/>
            <person name="Hacquard S."/>
        </authorList>
    </citation>
    <scope>NUCLEOTIDE SEQUENCE</scope>
    <source>
        <strain evidence="2">MPI-CAGE-CH-0230</strain>
    </source>
</reference>
<accession>A0A9P8YA91</accession>
<dbReference type="Gene3D" id="1.25.40.10">
    <property type="entry name" value="Tetratricopeptide repeat domain"/>
    <property type="match status" value="1"/>
</dbReference>
<name>A0A9P8YA91_9PEZI</name>
<dbReference type="Proteomes" id="UP000756346">
    <property type="component" value="Unassembled WGS sequence"/>
</dbReference>
<dbReference type="InterPro" id="IPR053185">
    <property type="entry name" value="SET_domain_protein"/>
</dbReference>
<dbReference type="RefSeq" id="XP_046014645.1">
    <property type="nucleotide sequence ID" value="XM_046158234.1"/>
</dbReference>
<sequence length="338" mass="36816">MFHVRRAGAKGLGVFASRHIPRGTRLLAEPPLLSITRGQPDVLRAASLLSNDNVARLLQLSTNDSRRARQASLALSLLPTLSNILTRKKASLASNRRVLNVFYNNNFAIGDEAGTRALFPTVARLNHSCIPSAQGNFNATWGHFTIHSLRDIPADEEITISYLHDEMAPRAARQASLKAGYGFECGCPICAASDARTASDARRAQHHKLLREYHSHAARSSQQQPGSTELASAPSTLLAMVRRLTEAYEAEGLAGRETASLYSLAARHAMAMGDKELAQRMGKKALDLERDAVGEDSPFFHTAREALERLDFAPPAVVPAKARGEGEEDEALSYAPWT</sequence>
<dbReference type="PROSITE" id="PS50280">
    <property type="entry name" value="SET"/>
    <property type="match status" value="1"/>
</dbReference>
<evidence type="ECO:0000313" key="3">
    <source>
        <dbReference type="Proteomes" id="UP000756346"/>
    </source>
</evidence>
<dbReference type="PANTHER" id="PTHR47332">
    <property type="entry name" value="SET DOMAIN-CONTAINING PROTEIN 5"/>
    <property type="match status" value="1"/>
</dbReference>
<evidence type="ECO:0000259" key="1">
    <source>
        <dbReference type="PROSITE" id="PS50280"/>
    </source>
</evidence>
<gene>
    <name evidence="2" type="ORF">B0I36DRAFT_360066</name>
</gene>
<evidence type="ECO:0000313" key="2">
    <source>
        <dbReference type="EMBL" id="KAH7034552.1"/>
    </source>
</evidence>
<organism evidence="2 3">
    <name type="scientific">Microdochium trichocladiopsis</name>
    <dbReference type="NCBI Taxonomy" id="1682393"/>
    <lineage>
        <taxon>Eukaryota</taxon>
        <taxon>Fungi</taxon>
        <taxon>Dikarya</taxon>
        <taxon>Ascomycota</taxon>
        <taxon>Pezizomycotina</taxon>
        <taxon>Sordariomycetes</taxon>
        <taxon>Xylariomycetidae</taxon>
        <taxon>Xylariales</taxon>
        <taxon>Microdochiaceae</taxon>
        <taxon>Microdochium</taxon>
    </lineage>
</organism>
<dbReference type="EMBL" id="JAGTJQ010000003">
    <property type="protein sequence ID" value="KAH7034552.1"/>
    <property type="molecule type" value="Genomic_DNA"/>
</dbReference>
<proteinExistence type="predicted"/>
<dbReference type="SMART" id="SM00317">
    <property type="entry name" value="SET"/>
    <property type="match status" value="1"/>
</dbReference>
<dbReference type="InterPro" id="IPR001214">
    <property type="entry name" value="SET_dom"/>
</dbReference>
<dbReference type="Pfam" id="PF00856">
    <property type="entry name" value="SET"/>
    <property type="match status" value="1"/>
</dbReference>
<dbReference type="PANTHER" id="PTHR47332:SF4">
    <property type="entry name" value="SET DOMAIN-CONTAINING PROTEIN 5"/>
    <property type="match status" value="1"/>
</dbReference>
<dbReference type="CDD" id="cd20071">
    <property type="entry name" value="SET_SMYD"/>
    <property type="match status" value="1"/>
</dbReference>
<dbReference type="InterPro" id="IPR011990">
    <property type="entry name" value="TPR-like_helical_dom_sf"/>
</dbReference>
<dbReference type="SUPFAM" id="SSF82199">
    <property type="entry name" value="SET domain"/>
    <property type="match status" value="1"/>
</dbReference>
<feature type="domain" description="SET" evidence="1">
    <location>
        <begin position="1"/>
        <end position="163"/>
    </location>
</feature>
<dbReference type="AlphaFoldDB" id="A0A9P8YA91"/>
<dbReference type="GeneID" id="70187780"/>
<dbReference type="OrthoDB" id="265717at2759"/>
<dbReference type="InterPro" id="IPR046341">
    <property type="entry name" value="SET_dom_sf"/>
</dbReference>
<protein>
    <recommendedName>
        <fullName evidence="1">SET domain-containing protein</fullName>
    </recommendedName>
</protein>